<reference evidence="5" key="1">
    <citation type="submission" date="2019-08" db="EMBL/GenBank/DDBJ databases">
        <authorList>
            <person name="Kucharzyk K."/>
            <person name="Murdoch R.W."/>
            <person name="Higgins S."/>
            <person name="Loffler F."/>
        </authorList>
    </citation>
    <scope>NUCLEOTIDE SEQUENCE</scope>
</reference>
<dbReference type="SUPFAM" id="SSF88659">
    <property type="entry name" value="Sigma3 and sigma4 domains of RNA polymerase sigma factors"/>
    <property type="match status" value="1"/>
</dbReference>
<dbReference type="InterPro" id="IPR039425">
    <property type="entry name" value="RNA_pol_sigma-70-like"/>
</dbReference>
<evidence type="ECO:0000256" key="1">
    <source>
        <dbReference type="ARBA" id="ARBA00023015"/>
    </source>
</evidence>
<dbReference type="Gene3D" id="1.10.10.10">
    <property type="entry name" value="Winged helix-like DNA-binding domain superfamily/Winged helix DNA-binding domain"/>
    <property type="match status" value="1"/>
</dbReference>
<dbReference type="EMBL" id="VSSQ01050909">
    <property type="protein sequence ID" value="MPN04997.1"/>
    <property type="molecule type" value="Genomic_DNA"/>
</dbReference>
<dbReference type="PANTHER" id="PTHR43133">
    <property type="entry name" value="RNA POLYMERASE ECF-TYPE SIGMA FACTO"/>
    <property type="match status" value="1"/>
</dbReference>
<comment type="caution">
    <text evidence="5">The sequence shown here is derived from an EMBL/GenBank/DDBJ whole genome shotgun (WGS) entry which is preliminary data.</text>
</comment>
<dbReference type="NCBIfam" id="TIGR02937">
    <property type="entry name" value="sigma70-ECF"/>
    <property type="match status" value="1"/>
</dbReference>
<accession>A0A645ET39</accession>
<dbReference type="GO" id="GO:0003677">
    <property type="term" value="F:DNA binding"/>
    <property type="evidence" value="ECO:0007669"/>
    <property type="project" value="InterPro"/>
</dbReference>
<dbReference type="InterPro" id="IPR036388">
    <property type="entry name" value="WH-like_DNA-bd_sf"/>
</dbReference>
<keyword evidence="1" id="KW-0805">Transcription regulation</keyword>
<dbReference type="PANTHER" id="PTHR43133:SF46">
    <property type="entry name" value="RNA POLYMERASE SIGMA-70 FACTOR ECF SUBFAMILY"/>
    <property type="match status" value="1"/>
</dbReference>
<gene>
    <name evidence="5" type="ORF">SDC9_152246</name>
</gene>
<dbReference type="AlphaFoldDB" id="A0A645ET39"/>
<keyword evidence="2" id="KW-0731">Sigma factor</keyword>
<dbReference type="InterPro" id="IPR013249">
    <property type="entry name" value="RNA_pol_sigma70_r4_t2"/>
</dbReference>
<evidence type="ECO:0000256" key="2">
    <source>
        <dbReference type="ARBA" id="ARBA00023082"/>
    </source>
</evidence>
<protein>
    <recommendedName>
        <fullName evidence="4">RNA polymerase sigma factor 70 region 4 type 2 domain-containing protein</fullName>
    </recommendedName>
</protein>
<keyword evidence="3" id="KW-0804">Transcription</keyword>
<evidence type="ECO:0000313" key="5">
    <source>
        <dbReference type="EMBL" id="MPN04997.1"/>
    </source>
</evidence>
<proteinExistence type="predicted"/>
<dbReference type="GO" id="GO:0006352">
    <property type="term" value="P:DNA-templated transcription initiation"/>
    <property type="evidence" value="ECO:0007669"/>
    <property type="project" value="InterPro"/>
</dbReference>
<sequence>MFLKFYHQNSEKFNENGIKAYLFRMVRNACLDYLEHLKVEETYVSRIQAELKIEELRWYDLNEDILFNEKINAVYDEIERLPPQCKRIFIKAYLEEEKHARIAKDLNISVRTVETQVYKALKIIRDNLMPLLLSIFFVLL</sequence>
<evidence type="ECO:0000259" key="4">
    <source>
        <dbReference type="Pfam" id="PF08281"/>
    </source>
</evidence>
<dbReference type="InterPro" id="IPR013324">
    <property type="entry name" value="RNA_pol_sigma_r3/r4-like"/>
</dbReference>
<dbReference type="InterPro" id="IPR014284">
    <property type="entry name" value="RNA_pol_sigma-70_dom"/>
</dbReference>
<evidence type="ECO:0000256" key="3">
    <source>
        <dbReference type="ARBA" id="ARBA00023163"/>
    </source>
</evidence>
<name>A0A645ET39_9ZZZZ</name>
<feature type="domain" description="RNA polymerase sigma factor 70 region 4 type 2" evidence="4">
    <location>
        <begin position="72"/>
        <end position="122"/>
    </location>
</feature>
<dbReference type="Pfam" id="PF08281">
    <property type="entry name" value="Sigma70_r4_2"/>
    <property type="match status" value="1"/>
</dbReference>
<organism evidence="5">
    <name type="scientific">bioreactor metagenome</name>
    <dbReference type="NCBI Taxonomy" id="1076179"/>
    <lineage>
        <taxon>unclassified sequences</taxon>
        <taxon>metagenomes</taxon>
        <taxon>ecological metagenomes</taxon>
    </lineage>
</organism>
<dbReference type="GO" id="GO:0016987">
    <property type="term" value="F:sigma factor activity"/>
    <property type="evidence" value="ECO:0007669"/>
    <property type="project" value="UniProtKB-KW"/>
</dbReference>